<reference evidence="2" key="1">
    <citation type="journal article" date="2017" name="Nat. Commun.">
        <title>The North American bullfrog draft genome provides insight into hormonal regulation of long noncoding RNA.</title>
        <authorList>
            <person name="Hammond S.A."/>
            <person name="Warren R.L."/>
            <person name="Vandervalk B.P."/>
            <person name="Kucuk E."/>
            <person name="Khan H."/>
            <person name="Gibb E.A."/>
            <person name="Pandoh P."/>
            <person name="Kirk H."/>
            <person name="Zhao Y."/>
            <person name="Jones M."/>
            <person name="Mungall A.J."/>
            <person name="Coope R."/>
            <person name="Pleasance S."/>
            <person name="Moore R.A."/>
            <person name="Holt R.A."/>
            <person name="Round J.M."/>
            <person name="Ohora S."/>
            <person name="Walle B.V."/>
            <person name="Veldhoen N."/>
            <person name="Helbing C.C."/>
            <person name="Birol I."/>
        </authorList>
    </citation>
    <scope>NUCLEOTIDE SEQUENCE [LARGE SCALE GENOMIC DNA]</scope>
</reference>
<dbReference type="Proteomes" id="UP000228934">
    <property type="component" value="Unassembled WGS sequence"/>
</dbReference>
<proteinExistence type="predicted"/>
<organism evidence="1 2">
    <name type="scientific">Aquarana catesbeiana</name>
    <name type="common">American bullfrog</name>
    <name type="synonym">Rana catesbeiana</name>
    <dbReference type="NCBI Taxonomy" id="8400"/>
    <lineage>
        <taxon>Eukaryota</taxon>
        <taxon>Metazoa</taxon>
        <taxon>Chordata</taxon>
        <taxon>Craniata</taxon>
        <taxon>Vertebrata</taxon>
        <taxon>Euteleostomi</taxon>
        <taxon>Amphibia</taxon>
        <taxon>Batrachia</taxon>
        <taxon>Anura</taxon>
        <taxon>Neobatrachia</taxon>
        <taxon>Ranoidea</taxon>
        <taxon>Ranidae</taxon>
        <taxon>Aquarana</taxon>
    </lineage>
</organism>
<keyword evidence="2" id="KW-1185">Reference proteome</keyword>
<accession>A0A2G9RUY6</accession>
<evidence type="ECO:0000313" key="1">
    <source>
        <dbReference type="EMBL" id="PIO31023.1"/>
    </source>
</evidence>
<gene>
    <name evidence="1" type="ORF">AB205_0122710</name>
</gene>
<name>A0A2G9RUY6_AQUCT</name>
<protein>
    <submittedName>
        <fullName evidence="1">Uncharacterized protein</fullName>
    </submittedName>
</protein>
<dbReference type="EMBL" id="KV932486">
    <property type="protein sequence ID" value="PIO31023.1"/>
    <property type="molecule type" value="Genomic_DNA"/>
</dbReference>
<evidence type="ECO:0000313" key="2">
    <source>
        <dbReference type="Proteomes" id="UP000228934"/>
    </source>
</evidence>
<dbReference type="AlphaFoldDB" id="A0A2G9RUY6"/>
<sequence>MVLSVDVVFHWALSVVPVTVEVLHRQLLGGCHSKNYTRFAFGWHYRLPNVSQMFEATLQALTAVQVQLLGGQNRQRGGDIPLHHLSK</sequence>